<feature type="region of interest" description="Disordered" evidence="1">
    <location>
        <begin position="1"/>
        <end position="21"/>
    </location>
</feature>
<evidence type="ECO:0000313" key="3">
    <source>
        <dbReference type="Proteomes" id="UP000032180"/>
    </source>
</evidence>
<reference evidence="2 3" key="1">
    <citation type="submission" date="2012-08" db="EMBL/GenBank/DDBJ databases">
        <title>Oryza genome evolution.</title>
        <authorList>
            <person name="Wing R.A."/>
        </authorList>
    </citation>
    <scope>NUCLEOTIDE SEQUENCE</scope>
</reference>
<dbReference type="Proteomes" id="UP000032180">
    <property type="component" value="Chromosome 1"/>
</dbReference>
<dbReference type="HOGENOM" id="CLU_2253982_0_0_1"/>
<dbReference type="EnsemblPlants" id="LPERR01G02500.1">
    <property type="protein sequence ID" value="LPERR01G02500.1"/>
    <property type="gene ID" value="LPERR01G02500"/>
</dbReference>
<accession>A0A0D9UWM3</accession>
<keyword evidence="3" id="KW-1185">Reference proteome</keyword>
<evidence type="ECO:0000313" key="2">
    <source>
        <dbReference type="EnsemblPlants" id="LPERR01G02500.1"/>
    </source>
</evidence>
<evidence type="ECO:0000256" key="1">
    <source>
        <dbReference type="SAM" id="MobiDB-lite"/>
    </source>
</evidence>
<reference evidence="2" key="3">
    <citation type="submission" date="2015-04" db="UniProtKB">
        <authorList>
            <consortium name="EnsemblPlants"/>
        </authorList>
    </citation>
    <scope>IDENTIFICATION</scope>
</reference>
<reference evidence="3" key="2">
    <citation type="submission" date="2013-12" db="EMBL/GenBank/DDBJ databases">
        <authorList>
            <person name="Yu Y."/>
            <person name="Lee S."/>
            <person name="de Baynast K."/>
            <person name="Wissotski M."/>
            <person name="Liu L."/>
            <person name="Talag J."/>
            <person name="Goicoechea J."/>
            <person name="Angelova A."/>
            <person name="Jetty R."/>
            <person name="Kudrna D."/>
            <person name="Golser W."/>
            <person name="Rivera L."/>
            <person name="Zhang J."/>
            <person name="Wing R."/>
        </authorList>
    </citation>
    <scope>NUCLEOTIDE SEQUENCE</scope>
</reference>
<organism evidence="2 3">
    <name type="scientific">Leersia perrieri</name>
    <dbReference type="NCBI Taxonomy" id="77586"/>
    <lineage>
        <taxon>Eukaryota</taxon>
        <taxon>Viridiplantae</taxon>
        <taxon>Streptophyta</taxon>
        <taxon>Embryophyta</taxon>
        <taxon>Tracheophyta</taxon>
        <taxon>Spermatophyta</taxon>
        <taxon>Magnoliopsida</taxon>
        <taxon>Liliopsida</taxon>
        <taxon>Poales</taxon>
        <taxon>Poaceae</taxon>
        <taxon>BOP clade</taxon>
        <taxon>Oryzoideae</taxon>
        <taxon>Oryzeae</taxon>
        <taxon>Oryzinae</taxon>
        <taxon>Leersia</taxon>
    </lineage>
</organism>
<name>A0A0D9UWM3_9ORYZ</name>
<protein>
    <submittedName>
        <fullName evidence="2">Uncharacterized protein</fullName>
    </submittedName>
</protein>
<proteinExistence type="predicted"/>
<sequence>MISRAFHSCSPSWSGPPPPFQLTPAIWEDDGDRRGCNGRPPGGHLLRHGTINFSSLKSNGEMQLPHCRCKISSDFSYPPYPMIQFTSSLQESGQSTPFSMLPRS</sequence>
<dbReference type="AlphaFoldDB" id="A0A0D9UWM3"/>
<dbReference type="Gramene" id="LPERR01G02500.1">
    <property type="protein sequence ID" value="LPERR01G02500.1"/>
    <property type="gene ID" value="LPERR01G02500"/>
</dbReference>